<dbReference type="GO" id="GO:0046983">
    <property type="term" value="F:protein dimerization activity"/>
    <property type="evidence" value="ECO:0007669"/>
    <property type="project" value="InterPro"/>
</dbReference>
<protein>
    <recommendedName>
        <fullName evidence="2">TTF-type domain-containing protein</fullName>
    </recommendedName>
</protein>
<dbReference type="InterPro" id="IPR055298">
    <property type="entry name" value="AtLOH3-like"/>
</dbReference>
<dbReference type="InterPro" id="IPR012337">
    <property type="entry name" value="RNaseH-like_sf"/>
</dbReference>
<feature type="compositionally biased region" description="Polar residues" evidence="1">
    <location>
        <begin position="19"/>
        <end position="35"/>
    </location>
</feature>
<sequence length="852" mass="98135">MSNTYCCLITGIYSYFTSSSQGGPSTHASGPSTHGSGVYHESEEVEENIAPPLAQVEEDVHVDVEEDNVEENAHDQGNDEEINGEEVEGIIEFNPDHIISDPGLCIPIDRFAPNIRDEVRRAFIAKGPTQPIGHIFPQSHDKRSFQKHWFRNYSWLEYNLEKNKAYYFYCYLFKHDRMEEKFCHDAFTKVGFSQWRNVYTAFPKYVGGPNSIHNIATTVFHDFYNQRSSISHRMSSYSQDALVKYETRLETSLGIVSYLALQGEPFRGHDETSTSLNKGNFLEFLDWYKQRNEEVRKAFDELCPKNAKMTSGMIQKELANCCAEAVTQAIKEEMGDCLFSILVDESRDISVKEQMAIVVRFVNKKGEVIERFLGIKHVKDTTSESLKKALVEMLSDHGLVVAKLRGQRYDGASNMRGEFNGLQKLIRDENPYAFYIHCFAHQLQLVVVSVSKCCSSLEDFFEYVTLIVNSTSASCKRKDLLLHKHRLNLLSKLESGEISSGRGQQQATTLSRPGDTRWGSHYKTLLRIESMWDSVIEVLEIVHQDERNPSGAGGFVGKMECFSFVFMMKMMLQILRITNELSLLLQRKDQNVVQAMSLVVDVRTRLINLRNKGWEPLLEETKAFCLANDIPIPNMCDAVPRFGRSRKGGRNNITQEHFYRVDTFYAAIDSITTEFDHRFNELSSELLVCFACLDPKNSFSKFDVEKLARIADIYHEDFSFDDRKIIKDQLRTFIIHVRRVEKFKACHDLASLSKTMVQLERHIVFPLVYRLIELALLLPVATATVERAFSAMKIIKTELRNKMADGWLNDLMVCYIEREIFKELDLQQIKKAFQNKKTRQMQLPRSPRPRRN</sequence>
<evidence type="ECO:0000256" key="1">
    <source>
        <dbReference type="SAM" id="MobiDB-lite"/>
    </source>
</evidence>
<dbReference type="PANTHER" id="PTHR11697">
    <property type="entry name" value="GENERAL TRANSCRIPTION FACTOR 2-RELATED ZINC FINGER PROTEIN"/>
    <property type="match status" value="1"/>
</dbReference>
<reference evidence="3" key="1">
    <citation type="submission" date="2018-04" db="EMBL/GenBank/DDBJ databases">
        <title>WGS assembly of Panicum hallii.</title>
        <authorList>
            <person name="Lovell J."/>
            <person name="Jenkins J."/>
            <person name="Lowry D."/>
            <person name="Mamidi S."/>
            <person name="Sreedasyam A."/>
            <person name="Weng X."/>
            <person name="Barry K."/>
            <person name="Bonette J."/>
            <person name="Campitelli B."/>
            <person name="Daum C."/>
            <person name="Gordon S."/>
            <person name="Gould B."/>
            <person name="Lipzen A."/>
            <person name="Macqueen A."/>
            <person name="Palacio-Mejia J."/>
            <person name="Plott C."/>
            <person name="Shakirov E."/>
            <person name="Shu S."/>
            <person name="Yoshinaga Y."/>
            <person name="Zane M."/>
            <person name="Rokhsar D."/>
            <person name="Grimwood J."/>
            <person name="Schmutz J."/>
            <person name="Juenger T."/>
        </authorList>
    </citation>
    <scope>NUCLEOTIDE SEQUENCE [LARGE SCALE GENOMIC DNA]</scope>
    <source>
        <strain evidence="3">FIL2</strain>
    </source>
</reference>
<evidence type="ECO:0000313" key="3">
    <source>
        <dbReference type="EMBL" id="PVH66577.1"/>
    </source>
</evidence>
<dbReference type="InterPro" id="IPR025398">
    <property type="entry name" value="DUF4371"/>
</dbReference>
<dbReference type="Pfam" id="PF14291">
    <property type="entry name" value="DUF4371"/>
    <property type="match status" value="1"/>
</dbReference>
<dbReference type="Pfam" id="PF05699">
    <property type="entry name" value="Dimer_Tnp_hAT"/>
    <property type="match status" value="1"/>
</dbReference>
<evidence type="ECO:0000259" key="2">
    <source>
        <dbReference type="SMART" id="SM00597"/>
    </source>
</evidence>
<feature type="region of interest" description="Disordered" evidence="1">
    <location>
        <begin position="19"/>
        <end position="45"/>
    </location>
</feature>
<dbReference type="InterPro" id="IPR008906">
    <property type="entry name" value="HATC_C_dom"/>
</dbReference>
<name>A0A2T8KWM7_9POAL</name>
<accession>A0A2T8KWM7</accession>
<dbReference type="InterPro" id="IPR006580">
    <property type="entry name" value="Znf_TTF"/>
</dbReference>
<proteinExistence type="predicted"/>
<gene>
    <name evidence="3" type="ORF">PAHAL_1G285600</name>
</gene>
<dbReference type="Gramene" id="PVH66577">
    <property type="protein sequence ID" value="PVH66577"/>
    <property type="gene ID" value="PAHAL_1G285600"/>
</dbReference>
<feature type="domain" description="TTF-type" evidence="2">
    <location>
        <begin position="141"/>
        <end position="236"/>
    </location>
</feature>
<dbReference type="Proteomes" id="UP000243499">
    <property type="component" value="Chromosome 1"/>
</dbReference>
<dbReference type="SUPFAM" id="SSF53098">
    <property type="entry name" value="Ribonuclease H-like"/>
    <property type="match status" value="1"/>
</dbReference>
<dbReference type="SMART" id="SM00597">
    <property type="entry name" value="ZnF_TTF"/>
    <property type="match status" value="1"/>
</dbReference>
<organism evidence="3">
    <name type="scientific">Panicum hallii</name>
    <dbReference type="NCBI Taxonomy" id="206008"/>
    <lineage>
        <taxon>Eukaryota</taxon>
        <taxon>Viridiplantae</taxon>
        <taxon>Streptophyta</taxon>
        <taxon>Embryophyta</taxon>
        <taxon>Tracheophyta</taxon>
        <taxon>Spermatophyta</taxon>
        <taxon>Magnoliopsida</taxon>
        <taxon>Liliopsida</taxon>
        <taxon>Poales</taxon>
        <taxon>Poaceae</taxon>
        <taxon>PACMAD clade</taxon>
        <taxon>Panicoideae</taxon>
        <taxon>Panicodae</taxon>
        <taxon>Paniceae</taxon>
        <taxon>Panicinae</taxon>
        <taxon>Panicum</taxon>
        <taxon>Panicum sect. Panicum</taxon>
    </lineage>
</organism>
<dbReference type="AlphaFoldDB" id="A0A2T8KWM7"/>
<dbReference type="EMBL" id="CM008046">
    <property type="protein sequence ID" value="PVH66577.1"/>
    <property type="molecule type" value="Genomic_DNA"/>
</dbReference>
<dbReference type="PANTHER" id="PTHR11697:SF230">
    <property type="entry name" value="ZINC FINGER, MYM DOMAIN CONTAINING 1"/>
    <property type="match status" value="1"/>
</dbReference>